<sequence>MTSLTSLAPEILTLIYHALQRNTSGPRYTLASPLSFTPEPGPEDPRANVHWVLSDAGPLHLAATCRALRSIYLSRQVCSNLILELPAPDDSAPSPGRPDPEPFYEFWTRGDRNGTHSLVQKLRNMKGTADGKPLTRFMLDSKWWAWPREQRELCMTMWMDILRDVSEVFGDELSVVVVCQGESVQQDFRGYAPRGIREMEDLSILPKGYSYIATKPVMDLDEDVGIEASSSLRTPREATDLFARAEGHRQPSPPPRADLETAAPLALHVYLGYRQHGTDILMSYALCMFASKNLRSFYFATDPNNLRLVGHGRRPAQGRELYMIKNPYFYGNPWRHFLPSLSSACETLEEIMLDCSLFWSELGYALPHLKKLKKLDCEMALLHTEPMYPFELESKERAGERILKTCSLRDEIAQKERGLKRIRGRNGWILGRRELCCLGLNRRSKR</sequence>
<dbReference type="OrthoDB" id="3526531at2759"/>
<reference evidence="1 2" key="1">
    <citation type="submission" date="2018-05" db="EMBL/GenBank/DDBJ databases">
        <title>Genome sequencing and assembly of the regulated plant pathogen Lachnellula willkommii and related sister species for the development of diagnostic species identification markers.</title>
        <authorList>
            <person name="Giroux E."/>
            <person name="Bilodeau G."/>
        </authorList>
    </citation>
    <scope>NUCLEOTIDE SEQUENCE [LARGE SCALE GENOMIC DNA]</scope>
    <source>
        <strain evidence="1 2">CBS 197.66</strain>
    </source>
</reference>
<gene>
    <name evidence="1" type="ORF">LSUB1_G007194</name>
</gene>
<evidence type="ECO:0000313" key="2">
    <source>
        <dbReference type="Proteomes" id="UP000462212"/>
    </source>
</evidence>
<dbReference type="EMBL" id="QGMJ01000666">
    <property type="protein sequence ID" value="TVY34289.1"/>
    <property type="molecule type" value="Genomic_DNA"/>
</dbReference>
<proteinExistence type="predicted"/>
<keyword evidence="2" id="KW-1185">Reference proteome</keyword>
<protein>
    <submittedName>
        <fullName evidence="1">Uncharacterized protein</fullName>
    </submittedName>
</protein>
<accession>A0A8H8RFB2</accession>
<dbReference type="AlphaFoldDB" id="A0A8H8RFB2"/>
<evidence type="ECO:0000313" key="1">
    <source>
        <dbReference type="EMBL" id="TVY34289.1"/>
    </source>
</evidence>
<dbReference type="Proteomes" id="UP000462212">
    <property type="component" value="Unassembled WGS sequence"/>
</dbReference>
<comment type="caution">
    <text evidence="1">The sequence shown here is derived from an EMBL/GenBank/DDBJ whole genome shotgun (WGS) entry which is preliminary data.</text>
</comment>
<name>A0A8H8RFB2_9HELO</name>
<organism evidence="1 2">
    <name type="scientific">Lachnellula subtilissima</name>
    <dbReference type="NCBI Taxonomy" id="602034"/>
    <lineage>
        <taxon>Eukaryota</taxon>
        <taxon>Fungi</taxon>
        <taxon>Dikarya</taxon>
        <taxon>Ascomycota</taxon>
        <taxon>Pezizomycotina</taxon>
        <taxon>Leotiomycetes</taxon>
        <taxon>Helotiales</taxon>
        <taxon>Lachnaceae</taxon>
        <taxon>Lachnellula</taxon>
    </lineage>
</organism>